<reference evidence="3 4" key="1">
    <citation type="journal article" date="2009" name="Genome Res.">
        <title>Comparative genomics of protoploid Saccharomycetaceae.</title>
        <authorList>
            <consortium name="The Genolevures Consortium"/>
            <person name="Souciet J.-L."/>
            <person name="Dujon B."/>
            <person name="Gaillardin C."/>
            <person name="Johnston M."/>
            <person name="Baret P.V."/>
            <person name="Cliften P."/>
            <person name="Sherman D.J."/>
            <person name="Weissenbach J."/>
            <person name="Westhof E."/>
            <person name="Wincker P."/>
            <person name="Jubin C."/>
            <person name="Poulain J."/>
            <person name="Barbe V."/>
            <person name="Segurens B."/>
            <person name="Artiguenave F."/>
            <person name="Anthouard V."/>
            <person name="Vacherie B."/>
            <person name="Val M.-E."/>
            <person name="Fulton R.S."/>
            <person name="Minx P."/>
            <person name="Wilson R."/>
            <person name="Durrens P."/>
            <person name="Jean G."/>
            <person name="Marck C."/>
            <person name="Martin T."/>
            <person name="Nikolski M."/>
            <person name="Rolland T."/>
            <person name="Seret M.-L."/>
            <person name="Casaregola S."/>
            <person name="Despons L."/>
            <person name="Fairhead C."/>
            <person name="Fischer G."/>
            <person name="Lafontaine I."/>
            <person name="Leh V."/>
            <person name="Lemaire M."/>
            <person name="de Montigny J."/>
            <person name="Neuveglise C."/>
            <person name="Thierry A."/>
            <person name="Blanc-Lenfle I."/>
            <person name="Bleykasten C."/>
            <person name="Diffels J."/>
            <person name="Fritsch E."/>
            <person name="Frangeul L."/>
            <person name="Goeffon A."/>
            <person name="Jauniaux N."/>
            <person name="Kachouri-Lafond R."/>
            <person name="Payen C."/>
            <person name="Potier S."/>
            <person name="Pribylova L."/>
            <person name="Ozanne C."/>
            <person name="Richard G.-F."/>
            <person name="Sacerdot C."/>
            <person name="Straub M.-L."/>
            <person name="Talla E."/>
        </authorList>
    </citation>
    <scope>NUCLEOTIDE SEQUENCE [LARGE SCALE GENOMIC DNA]</scope>
    <source>
        <strain evidence="4">ATCC 56472 / CBS 6340 / NRRL Y-8284</strain>
    </source>
</reference>
<dbReference type="RefSeq" id="XP_002556254.1">
    <property type="nucleotide sequence ID" value="XM_002556208.1"/>
</dbReference>
<dbReference type="HOGENOM" id="CLU_047031_0_0_1"/>
<accession>C5E2Y1</accession>
<feature type="compositionally biased region" description="Low complexity" evidence="2">
    <location>
        <begin position="20"/>
        <end position="44"/>
    </location>
</feature>
<feature type="compositionally biased region" description="Acidic residues" evidence="2">
    <location>
        <begin position="1"/>
        <end position="10"/>
    </location>
</feature>
<feature type="region of interest" description="Disordered" evidence="2">
    <location>
        <begin position="290"/>
        <end position="323"/>
    </location>
</feature>
<protein>
    <submittedName>
        <fullName evidence="3">KLTH0H08734p</fullName>
    </submittedName>
</protein>
<proteinExistence type="predicted"/>
<dbReference type="STRING" id="559295.C5E2Y1"/>
<gene>
    <name evidence="3" type="ordered locus">KLTH0H08734g</name>
</gene>
<feature type="compositionally biased region" description="Polar residues" evidence="2">
    <location>
        <begin position="144"/>
        <end position="157"/>
    </location>
</feature>
<evidence type="ECO:0000256" key="1">
    <source>
        <dbReference type="SAM" id="Coils"/>
    </source>
</evidence>
<evidence type="ECO:0000313" key="3">
    <source>
        <dbReference type="EMBL" id="CAR30392.1"/>
    </source>
</evidence>
<dbReference type="eggNOG" id="ENOG502S3XE">
    <property type="taxonomic scope" value="Eukaryota"/>
</dbReference>
<dbReference type="InParanoid" id="C5E2Y1"/>
<organism evidence="3 4">
    <name type="scientific">Lachancea thermotolerans (strain ATCC 56472 / CBS 6340 / NRRL Y-8284)</name>
    <name type="common">Yeast</name>
    <name type="synonym">Kluyveromyces thermotolerans</name>
    <dbReference type="NCBI Taxonomy" id="559295"/>
    <lineage>
        <taxon>Eukaryota</taxon>
        <taxon>Fungi</taxon>
        <taxon>Dikarya</taxon>
        <taxon>Ascomycota</taxon>
        <taxon>Saccharomycotina</taxon>
        <taxon>Saccharomycetes</taxon>
        <taxon>Saccharomycetales</taxon>
        <taxon>Saccharomycetaceae</taxon>
        <taxon>Lachancea</taxon>
    </lineage>
</organism>
<dbReference type="AlphaFoldDB" id="C5E2Y1"/>
<feature type="compositionally biased region" description="Polar residues" evidence="2">
    <location>
        <begin position="351"/>
        <end position="360"/>
    </location>
</feature>
<name>C5E2Y1_LACTC</name>
<dbReference type="OMA" id="RNENYHL"/>
<dbReference type="Proteomes" id="UP000002036">
    <property type="component" value="Chromosome H"/>
</dbReference>
<dbReference type="OrthoDB" id="4068351at2759"/>
<sequence length="465" mass="52578">MSEGDSDCDLSELSHGLTQLSLRPANRSAASPARGARAPAKSALPKADSSSRVHLASVRNENYHLKLELTQKSQELEALRRQMQSLEKRKQMLGSTDGLLSLRNMKVHTWEPAGSPTRPHQSTLSECEIVTHFSGSPYKGERLGSQQDTASRASTSNSRVRRNHNFFRNFVVPFLQRNIDAFRHSDMFCDEAANLGQKLEEFKIHGSKNKELKVQLMMDILDGLNHLQQQCVAVLNRELQAKKVSSQLEFLFTVFLDPEQYGLVRQAHVEKLRQELYDVMLQLWDYDGRRPLSQEGSPSRKPTISGLPAKQMPRSGKIPKLQPQGFGKMARTLRKTPCDLPVAPSGVLENPRSTEFSPSNKPRAANRLDPLNNAYASERSRLKQNRDALEFIPIGYNEVMLSKKTPDRRPKSRSKLQESIHMTPLTRCANNEEEMETDSLQVFITEFFKDTQSQDDSTTTVASNF</sequence>
<dbReference type="GeneID" id="8294578"/>
<keyword evidence="1" id="KW-0175">Coiled coil</keyword>
<feature type="region of interest" description="Disordered" evidence="2">
    <location>
        <begin position="137"/>
        <end position="157"/>
    </location>
</feature>
<evidence type="ECO:0000313" key="4">
    <source>
        <dbReference type="Proteomes" id="UP000002036"/>
    </source>
</evidence>
<dbReference type="EMBL" id="CU928180">
    <property type="protein sequence ID" value="CAR30392.1"/>
    <property type="molecule type" value="Genomic_DNA"/>
</dbReference>
<evidence type="ECO:0000256" key="2">
    <source>
        <dbReference type="SAM" id="MobiDB-lite"/>
    </source>
</evidence>
<feature type="coiled-coil region" evidence="1">
    <location>
        <begin position="62"/>
        <end position="96"/>
    </location>
</feature>
<keyword evidence="4" id="KW-1185">Reference proteome</keyword>
<dbReference type="KEGG" id="lth:KLTH0H08734g"/>
<feature type="region of interest" description="Disordered" evidence="2">
    <location>
        <begin position="342"/>
        <end position="367"/>
    </location>
</feature>
<feature type="region of interest" description="Disordered" evidence="2">
    <location>
        <begin position="1"/>
        <end position="53"/>
    </location>
</feature>